<evidence type="ECO:0000256" key="1">
    <source>
        <dbReference type="SAM" id="MobiDB-lite"/>
    </source>
</evidence>
<dbReference type="NCBIfam" id="NF047509">
    <property type="entry name" value="Rv3131_FMN_oxido"/>
    <property type="match status" value="1"/>
</dbReference>
<keyword evidence="3" id="KW-1185">Reference proteome</keyword>
<reference evidence="2" key="1">
    <citation type="submission" date="2021-01" db="EMBL/GenBank/DDBJ databases">
        <title>Whole genome shotgun sequence of Actinoplanes nipponensis NBRC 14063.</title>
        <authorList>
            <person name="Komaki H."/>
            <person name="Tamura T."/>
        </authorList>
    </citation>
    <scope>NUCLEOTIDE SEQUENCE</scope>
    <source>
        <strain evidence="2">NBRC 14063</strain>
    </source>
</reference>
<sequence length="340" mass="36197">MTVAAPSRTVLMDAVRTAVLAPSLHNSQPWRFRVGRGRVDVHADQSRRLAVLDPSGREMMISVGAAVFTLRVALRRHGFVPGLELFPDAGEPDLVARLTAARFAVPTPAAELLAEAIPHRHTNRWPFGPRPVPAAALGELADAARREGAFLSVAGPDTTSAVLELARTADLELRGRPGYRAELGRWTAGGAKRRDGVPVRAMGPTDRLRTLPVRHFAEALAFPLPSAPFESDPAILVLATAGDTVFDHLRAGQALQRVLLTATSLGLATGLISQPAELAATRARLADAVSSAWPQIVLRVGDGRPVRSTPRRPLEETLLPSGGPAAAPAARAGRSRWSPR</sequence>
<dbReference type="PANTHER" id="PTHR23026:SF123">
    <property type="entry name" value="NAD(P)H NITROREDUCTASE RV3131-RELATED"/>
    <property type="match status" value="1"/>
</dbReference>
<dbReference type="InterPro" id="IPR050627">
    <property type="entry name" value="Nitroreductase/BluB"/>
</dbReference>
<evidence type="ECO:0000313" key="3">
    <source>
        <dbReference type="Proteomes" id="UP000647172"/>
    </source>
</evidence>
<protein>
    <recommendedName>
        <fullName evidence="4">Nitroreductase family protein</fullName>
    </recommendedName>
</protein>
<evidence type="ECO:0008006" key="4">
    <source>
        <dbReference type="Google" id="ProtNLM"/>
    </source>
</evidence>
<accession>A0A919JRU3</accession>
<proteinExistence type="predicted"/>
<dbReference type="AlphaFoldDB" id="A0A919JRU3"/>
<feature type="region of interest" description="Disordered" evidence="1">
    <location>
        <begin position="304"/>
        <end position="340"/>
    </location>
</feature>
<name>A0A919JRU3_9ACTN</name>
<comment type="caution">
    <text evidence="2">The sequence shown here is derived from an EMBL/GenBank/DDBJ whole genome shotgun (WGS) entry which is preliminary data.</text>
</comment>
<feature type="compositionally biased region" description="Low complexity" evidence="1">
    <location>
        <begin position="320"/>
        <end position="332"/>
    </location>
</feature>
<dbReference type="GO" id="GO:0016491">
    <property type="term" value="F:oxidoreductase activity"/>
    <property type="evidence" value="ECO:0007669"/>
    <property type="project" value="InterPro"/>
</dbReference>
<evidence type="ECO:0000313" key="2">
    <source>
        <dbReference type="EMBL" id="GIE54272.1"/>
    </source>
</evidence>
<dbReference type="RefSeq" id="WP_203776912.1">
    <property type="nucleotide sequence ID" value="NZ_BOMQ01000098.1"/>
</dbReference>
<dbReference type="Gene3D" id="3.40.109.10">
    <property type="entry name" value="NADH Oxidase"/>
    <property type="match status" value="1"/>
</dbReference>
<dbReference type="PANTHER" id="PTHR23026">
    <property type="entry name" value="NADPH NITROREDUCTASE"/>
    <property type="match status" value="1"/>
</dbReference>
<dbReference type="InterPro" id="IPR000415">
    <property type="entry name" value="Nitroreductase-like"/>
</dbReference>
<organism evidence="2 3">
    <name type="scientific">Actinoplanes nipponensis</name>
    <dbReference type="NCBI Taxonomy" id="135950"/>
    <lineage>
        <taxon>Bacteria</taxon>
        <taxon>Bacillati</taxon>
        <taxon>Actinomycetota</taxon>
        <taxon>Actinomycetes</taxon>
        <taxon>Micromonosporales</taxon>
        <taxon>Micromonosporaceae</taxon>
        <taxon>Actinoplanes</taxon>
    </lineage>
</organism>
<gene>
    <name evidence="2" type="ORF">Ani05nite_78060</name>
</gene>
<dbReference type="EMBL" id="BOMQ01000098">
    <property type="protein sequence ID" value="GIE54272.1"/>
    <property type="molecule type" value="Genomic_DNA"/>
</dbReference>
<dbReference type="SUPFAM" id="SSF55469">
    <property type="entry name" value="FMN-dependent nitroreductase-like"/>
    <property type="match status" value="2"/>
</dbReference>
<dbReference type="Proteomes" id="UP000647172">
    <property type="component" value="Unassembled WGS sequence"/>
</dbReference>